<sequence length="327" mass="36948">MAPRKRRAEPEEVEEGSPEPATQHNRRRTTQHQASDDDETGYANDNGTGDNLDQMAKKLVRLALACEYSRQPIRRLAIREKVLGSAGRQFKPVFDQAQIALRGTFGMEMVELPVMEKVTVAQKRAAKSQTQTQNKTAQSYILASVLPAAFRDSEVIQPPAVPTQKEEAQYISLYTMLISLITLSTDHRLPDTKMDRYLRRLGLEDTTPVAAYPKTELLLKRMEKEGYIAKIREATGGGDEDVYWVVGPRGRLEVGDDGIRGLTKAVYGELDGHAEADLERRLERSLAVEEVPNRREETQPKPQKKRGRKRKDEQGEEDGEVEMEEDD</sequence>
<feature type="region of interest" description="Disordered" evidence="1">
    <location>
        <begin position="285"/>
        <end position="327"/>
    </location>
</feature>
<dbReference type="EMBL" id="JAVRQU010000013">
    <property type="protein sequence ID" value="KAK5696037.1"/>
    <property type="molecule type" value="Genomic_DNA"/>
</dbReference>
<dbReference type="Gene3D" id="1.10.10.1210">
    <property type="entry name" value="MAGE homology domain, winged helix WH2 motif"/>
    <property type="match status" value="1"/>
</dbReference>
<dbReference type="PANTHER" id="PTHR11736:SF14">
    <property type="entry name" value="NSE3 HOMOLOG, SMC5-SMC6 COMPLEX COMPONENT"/>
    <property type="match status" value="1"/>
</dbReference>
<dbReference type="Gene3D" id="1.10.10.1200">
    <property type="entry name" value="MAGE homology domain, winged helix WH1 motif"/>
    <property type="match status" value="1"/>
</dbReference>
<dbReference type="AlphaFoldDB" id="A0AAN7W1S6"/>
<gene>
    <name evidence="3" type="ORF">LTR97_008457</name>
</gene>
<accession>A0AAN7W1S6</accession>
<dbReference type="Proteomes" id="UP001310594">
    <property type="component" value="Unassembled WGS sequence"/>
</dbReference>
<dbReference type="SMART" id="SM01373">
    <property type="entry name" value="MAGE"/>
    <property type="match status" value="1"/>
</dbReference>
<feature type="domain" description="MAGE" evidence="2">
    <location>
        <begin position="52"/>
        <end position="112"/>
    </location>
</feature>
<dbReference type="InterPro" id="IPR002190">
    <property type="entry name" value="MHD_dom"/>
</dbReference>
<evidence type="ECO:0000313" key="4">
    <source>
        <dbReference type="Proteomes" id="UP001310594"/>
    </source>
</evidence>
<dbReference type="PROSITE" id="PS50838">
    <property type="entry name" value="MAGE"/>
    <property type="match status" value="1"/>
</dbReference>
<feature type="compositionally biased region" description="Basic and acidic residues" evidence="1">
    <location>
        <begin position="285"/>
        <end position="299"/>
    </location>
</feature>
<name>A0AAN7W1S6_9PEZI</name>
<feature type="compositionally biased region" description="Acidic residues" evidence="1">
    <location>
        <begin position="314"/>
        <end position="327"/>
    </location>
</feature>
<proteinExistence type="predicted"/>
<reference evidence="3" key="1">
    <citation type="submission" date="2023-08" db="EMBL/GenBank/DDBJ databases">
        <title>Black Yeasts Isolated from many extreme environments.</title>
        <authorList>
            <person name="Coleine C."/>
            <person name="Stajich J.E."/>
            <person name="Selbmann L."/>
        </authorList>
    </citation>
    <scope>NUCLEOTIDE SEQUENCE</scope>
    <source>
        <strain evidence="3">CCFEE 5810</strain>
    </source>
</reference>
<evidence type="ECO:0000256" key="1">
    <source>
        <dbReference type="SAM" id="MobiDB-lite"/>
    </source>
</evidence>
<evidence type="ECO:0000313" key="3">
    <source>
        <dbReference type="EMBL" id="KAK5696037.1"/>
    </source>
</evidence>
<dbReference type="InterPro" id="IPR041898">
    <property type="entry name" value="MAGE_WH1"/>
</dbReference>
<organism evidence="3 4">
    <name type="scientific">Elasticomyces elasticus</name>
    <dbReference type="NCBI Taxonomy" id="574655"/>
    <lineage>
        <taxon>Eukaryota</taxon>
        <taxon>Fungi</taxon>
        <taxon>Dikarya</taxon>
        <taxon>Ascomycota</taxon>
        <taxon>Pezizomycotina</taxon>
        <taxon>Dothideomycetes</taxon>
        <taxon>Dothideomycetidae</taxon>
        <taxon>Mycosphaerellales</taxon>
        <taxon>Teratosphaeriaceae</taxon>
        <taxon>Elasticomyces</taxon>
    </lineage>
</organism>
<evidence type="ECO:0000259" key="2">
    <source>
        <dbReference type="PROSITE" id="PS50838"/>
    </source>
</evidence>
<dbReference type="PANTHER" id="PTHR11736">
    <property type="entry name" value="MELANOMA-ASSOCIATED ANTIGEN MAGE ANTIGEN"/>
    <property type="match status" value="1"/>
</dbReference>
<comment type="caution">
    <text evidence="3">The sequence shown here is derived from an EMBL/GenBank/DDBJ whole genome shotgun (WGS) entry which is preliminary data.</text>
</comment>
<dbReference type="InterPro" id="IPR041899">
    <property type="entry name" value="MAGE_WH2"/>
</dbReference>
<feature type="region of interest" description="Disordered" evidence="1">
    <location>
        <begin position="1"/>
        <end position="50"/>
    </location>
</feature>
<dbReference type="GO" id="GO:0005634">
    <property type="term" value="C:nucleus"/>
    <property type="evidence" value="ECO:0007669"/>
    <property type="project" value="TreeGrafter"/>
</dbReference>
<dbReference type="Pfam" id="PF01454">
    <property type="entry name" value="MAGE"/>
    <property type="match status" value="1"/>
</dbReference>
<dbReference type="InterPro" id="IPR037445">
    <property type="entry name" value="MAGE"/>
</dbReference>
<protein>
    <recommendedName>
        <fullName evidence="2">MAGE domain-containing protein</fullName>
    </recommendedName>
</protein>
<dbReference type="GO" id="GO:0006281">
    <property type="term" value="P:DNA repair"/>
    <property type="evidence" value="ECO:0007669"/>
    <property type="project" value="TreeGrafter"/>
</dbReference>